<feature type="transmembrane region" description="Helical" evidence="1">
    <location>
        <begin position="822"/>
        <end position="843"/>
    </location>
</feature>
<keyword evidence="4" id="KW-1185">Reference proteome</keyword>
<evidence type="ECO:0000259" key="2">
    <source>
        <dbReference type="Pfam" id="PF07885"/>
    </source>
</evidence>
<proteinExistence type="predicted"/>
<organism evidence="3 4">
    <name type="scientific">Thermococcus indicus</name>
    <dbReference type="NCBI Taxonomy" id="2586643"/>
    <lineage>
        <taxon>Archaea</taxon>
        <taxon>Methanobacteriati</taxon>
        <taxon>Methanobacteriota</taxon>
        <taxon>Thermococci</taxon>
        <taxon>Thermococcales</taxon>
        <taxon>Thermococcaceae</taxon>
        <taxon>Thermococcus</taxon>
    </lineage>
</organism>
<dbReference type="GeneID" id="40475638"/>
<evidence type="ECO:0000256" key="1">
    <source>
        <dbReference type="SAM" id="Phobius"/>
    </source>
</evidence>
<dbReference type="Proteomes" id="UP000306007">
    <property type="component" value="Chromosome"/>
</dbReference>
<gene>
    <name evidence="3" type="ORF">FH039_10600</name>
</gene>
<dbReference type="Gene3D" id="1.10.287.70">
    <property type="match status" value="1"/>
</dbReference>
<reference evidence="3 4" key="1">
    <citation type="submission" date="2019-06" db="EMBL/GenBank/DDBJ databases">
        <title>Thermococcus indicus sp. nov., a Fe(III)-reducing hyperthermophilic archaeon isolated from the Onnuri vent field of the Central Indian Ocean ridge.</title>
        <authorList>
            <person name="Lim J.K."/>
            <person name="Kim Y.J."/>
            <person name="Kwon K.K."/>
        </authorList>
    </citation>
    <scope>NUCLEOTIDE SEQUENCE [LARGE SCALE GENOMIC DNA]</scope>
    <source>
        <strain evidence="3 4">IOH1</strain>
    </source>
</reference>
<feature type="transmembrane region" description="Helical" evidence="1">
    <location>
        <begin position="863"/>
        <end position="884"/>
    </location>
</feature>
<dbReference type="EMBL" id="CP040846">
    <property type="protein sequence ID" value="QDA31966.1"/>
    <property type="molecule type" value="Genomic_DNA"/>
</dbReference>
<accession>A0A4Y5SM54</accession>
<dbReference type="KEGG" id="tic:FH039_10600"/>
<dbReference type="Pfam" id="PF13576">
    <property type="entry name" value="Pentapeptide_3"/>
    <property type="match status" value="2"/>
</dbReference>
<protein>
    <recommendedName>
        <fullName evidence="2">Potassium channel domain-containing protein</fullName>
    </recommendedName>
</protein>
<sequence>MCKMEHFGNCDPETADREYCIFHKPNKDEKDAVKFYTKFLEEFRPRVEEIKVDKKIKRLVFEKPVNAAGFVFPEIPDEPIVYVDENGNVWNQRFTFEYAIFEKGAIFYQSIFEGIISFSYATFQGRSYSLNEIIRDKPLLGIIGELITNEMIRDVSMGAVFDEADFLDIVIFENTTFKSNASFFRTKFRKGALFNWSKFRGELTVFSSVEFFSFKDEEVLDRMLSLTTSVNPIEVVIYSKLGIGVSFNGSEFKAKAMFDRTAFTGASFMDVHFLRESTFDNANFNGPAIFISSVFLEDTSFRKATFEGEATFSGSSLNWVQNLKPSLPMYEKINMPSAMFHGFVTFTEAEFNSMANFSRCHFKKGADFGNVKFNADVNFQWSVFMEENLSIINGNYQLPETTFAHSRFKGRAHFNFATFGKVIFNFVRFLDPVGFQGTIFNGHLHIREAVFEDVLAFSAHNFVDVDIEGSRFQGAVIFSGAKLTGDFRIVHSTFEREVLFGKGGYKEENYSPITFSESVKSFIIERTTFEDSVSFRDIEFQVPVKIVECSFNSHVYFDESVFKNICDLSGNFFKSKTSFKDTIFEGDVIFDRCLLSGIWDFAEKQNRPYKFYKSLSFDGVSISGTVSFVSLNGKEGLEEFDTKKFEGLFNEPRSKIEAARIQRISLEREGKRDEADRMFVLEMRAKRKLRLEQANGNSWNAKIRAKTINFFEWLLGDLPSEYGTSLERIAIAVVAVVVLFGFLYWLTLVSNIVGITSVFVIISLLISIWYYQTFDTYPDKLAETLRFPVGLIMIIGMLYTTVSPKVDPIIARPGILLSNGTAITPTGGIGNCLGTLLNALYYSLVTFTTLGYGDMHPTGWLKALSAIEALTGAVFMALIVAVIARKWMR</sequence>
<dbReference type="InterPro" id="IPR013099">
    <property type="entry name" value="K_chnl_dom"/>
</dbReference>
<dbReference type="RefSeq" id="WP_139681292.1">
    <property type="nucleotide sequence ID" value="NZ_CP040846.1"/>
</dbReference>
<name>A0A4Y5SM54_9EURY</name>
<feature type="domain" description="Potassium channel" evidence="2">
    <location>
        <begin position="835"/>
        <end position="886"/>
    </location>
</feature>
<dbReference type="Pfam" id="PF07885">
    <property type="entry name" value="Ion_trans_2"/>
    <property type="match status" value="1"/>
</dbReference>
<dbReference type="InterPro" id="IPR001646">
    <property type="entry name" value="5peptide_repeat"/>
</dbReference>
<evidence type="ECO:0000313" key="3">
    <source>
        <dbReference type="EMBL" id="QDA31966.1"/>
    </source>
</evidence>
<feature type="transmembrane region" description="Helical" evidence="1">
    <location>
        <begin position="784"/>
        <end position="802"/>
    </location>
</feature>
<keyword evidence="1" id="KW-0812">Transmembrane</keyword>
<feature type="transmembrane region" description="Helical" evidence="1">
    <location>
        <begin position="753"/>
        <end position="772"/>
    </location>
</feature>
<keyword evidence="1" id="KW-1133">Transmembrane helix</keyword>
<keyword evidence="1" id="KW-0472">Membrane</keyword>
<dbReference type="SUPFAM" id="SSF81324">
    <property type="entry name" value="Voltage-gated potassium channels"/>
    <property type="match status" value="1"/>
</dbReference>
<feature type="transmembrane region" description="Helical" evidence="1">
    <location>
        <begin position="729"/>
        <end position="746"/>
    </location>
</feature>
<evidence type="ECO:0000313" key="4">
    <source>
        <dbReference type="Proteomes" id="UP000306007"/>
    </source>
</evidence>
<dbReference type="OrthoDB" id="199127at2157"/>
<dbReference type="Gene3D" id="2.160.20.80">
    <property type="entry name" value="E3 ubiquitin-protein ligase SopA"/>
    <property type="match status" value="1"/>
</dbReference>
<dbReference type="AlphaFoldDB" id="A0A4Y5SM54"/>